<feature type="domain" description="Peptidase C50" evidence="6">
    <location>
        <begin position="1791"/>
        <end position="1885"/>
    </location>
</feature>
<sequence length="2011" mass="227169">MNSGDADAAALLASLEASQDFGGLYLRFSSFFEPFENFIFLDDYNPRPLKKKAGWKKKPKKLATKENIRPISKQFYPFLCKAIKLLPNLLKRNPSNVADGEGEMQEERAAELLSIYRLTIRCFLCIAPCLTGPPYSVHLQWGQLVHRLENWARYNDANEEGFALLESLRTVLVTPLPHLNTSMLFIPGPSVVGSAGADSHLARLVSEVVIVLTCCAFKSQTRDVDAFERILALTEQVQPWFCIMEPDAMTKNHKILVDALYRCAVFLARESKLFDGDLVYSFCLKMLRECIKSPSVDLFPVMAHQVCSAIDVKWYRRTSFVIDVLRMSMEWSFSGSKVDLSKHVDPLLGFISYCAEGFYSTWKDTFKCCLELSVELADYAQQASIALDLCCKLIWRHIKLLCQPQLTNSKCHQNYGESKDLIKDVIREAFNKCARIIDVLHKFDVSNVREVIIKSMFELSVEVLFPNLSLFFPLVKQWVKMLCIDFSNGKEDGAPFLYALILRECPTWPKNIIVEILEQELLAYDQLEGSYPAICQSMKIKVIDCLLMDVLNGGGFIQQRARVLVWKALVIRNVGIENLSNCFDGLTEAISLFENVNYDSSEAKTLGHHHLSFAYLLRAQFTQETKQDWELIQCDIQHAINLLSELDFEAHHILSVQLKPNLKSTISMLLHTLDLLSLKGFLAFHFDICTLINIFCKIENFSVDKFMNMLWTGRRLGHALCPSPIDPDLFSRISQLLDCKISSVTFWTKFLNTSSYSLLLFVQNFFLSVSILDEENVKQIEDIYSCKLAVEDVKMVVSSLVLNVSAKTESFFFAGQILYDLSERLFAGGRAFEALSYAKEALNLRYKALRKKFIISNKKPIELAESSPAITGALDHLYLELLGSATTKVSREITNVDSTLSPWSILGCYLESILQVGILHEAIGDGVQSEKLFLTGKRFSMLQSLPSFQIAFSCALGQLYGKKLLWDLAEDQLSTAMKLLQENDVMISCKHCKLIFEVTMDMEIGDLSLKRSNRGPHVQSHALDIYRLAVRKLSDDKVENSVIVSSKQESFDDLSSKCHLEDSKQLAVDIKSHLWISNEKSLACNICSFLKQSSSSQNGGQHNSAQKTLLLPDIECVQSHMHIEIKKKSRNGSKNHSKIVSHDTQLKPRRSSRNRSLHNKHANLSVETENHSSVLSVTDTDIFCQKKSQIIASSTNSFDSGRTDGAICPSIECLRCLFIKMIKEGSTTNIIYFKWLVQRRRILLRAFLRIAKSLEASGVKHEAHEVHGVFWQCIFVLFNGKLRRDTDSHNYNLCLFKLMGEDNLGDVFPVERASLLYTMSWFVLKEFHPEHRSTKCCSLSNVQMQNIISWLLRAFILSHEIPVLFQKVSRLIASLILLSTIDGSLPPLLCSQESLSLNHWAAFFHQASIGSVVNNQYLSFVRDKASSFKAHKGLESVNILETASKLNCISRYAPEKLKNLGEFVKNFFHGFPRISVVCISLLDGDYANLIGEVLILPSFFPAWLLITRFDAGSQPITIFLPADSISGGIQPNSNSCKEFMVENKVVVSEWHCPWNSSVIDDVVPSYRIILEANFASLTKHVPSETDPQFNYAKWWSCRKILDSQLNDLLKTMEDEWIGPWGCLLLGERLDAESLEKLATKLSNCLKSQCDFEPNDNLIKVILSGSPSAVHAEACISQALLYKGFFGRGGCCGEQRFRAFTGRSEEIASIFASVHSLVLEAVGEDMPIDRQPVILVLDNDVQMLSWESMPILKNQEVYRMPSLLSILQKFDRSHYCSKNSSAFEVNFPCVDPLHAYYLLNPSGDLDYTQQQFEGWFQKQKWEGKTGNIPTIEEMLLALENHDLYLYFGHGSGMQYIQADSFGKLDRCAAAFLMGCCSGSLWQSGSYAPRGAPLHYLFAGSPTIIANLWEVTDKDIDRFAKAMLDSWTQNSALCCKKCARVAEDSKDGKALLPLRRRGCKAKEIAENEKCRRCEEKLRLASFISQARGACRFPTIIGAAVVCYGVPTILKRKQ</sequence>
<dbReference type="GO" id="GO:0051307">
    <property type="term" value="P:meiotic chromosome separation"/>
    <property type="evidence" value="ECO:0007669"/>
    <property type="project" value="TreeGrafter"/>
</dbReference>
<dbReference type="EC" id="3.4.22.49" evidence="2"/>
<dbReference type="Pfam" id="PF03568">
    <property type="entry name" value="Separin_C"/>
    <property type="match status" value="1"/>
</dbReference>
<evidence type="ECO:0000256" key="3">
    <source>
        <dbReference type="ARBA" id="ARBA00022801"/>
    </source>
</evidence>
<gene>
    <name evidence="7" type="ORF">KSP39_PZI009766</name>
</gene>
<dbReference type="PANTHER" id="PTHR12792:SF0">
    <property type="entry name" value="SEPARIN"/>
    <property type="match status" value="1"/>
</dbReference>
<dbReference type="InterPro" id="IPR030397">
    <property type="entry name" value="SEPARIN_core_dom"/>
</dbReference>
<evidence type="ECO:0000313" key="7">
    <source>
        <dbReference type="EMBL" id="KAK8941066.1"/>
    </source>
</evidence>
<evidence type="ECO:0000256" key="1">
    <source>
        <dbReference type="ARBA" id="ARBA00000451"/>
    </source>
</evidence>
<name>A0AAP0BJ64_9ASPA</name>
<reference evidence="7 8" key="1">
    <citation type="journal article" date="2022" name="Nat. Plants">
        <title>Genomes of leafy and leafless Platanthera orchids illuminate the evolution of mycoheterotrophy.</title>
        <authorList>
            <person name="Li M.H."/>
            <person name="Liu K.W."/>
            <person name="Li Z."/>
            <person name="Lu H.C."/>
            <person name="Ye Q.L."/>
            <person name="Zhang D."/>
            <person name="Wang J.Y."/>
            <person name="Li Y.F."/>
            <person name="Zhong Z.M."/>
            <person name="Liu X."/>
            <person name="Yu X."/>
            <person name="Liu D.K."/>
            <person name="Tu X.D."/>
            <person name="Liu B."/>
            <person name="Hao Y."/>
            <person name="Liao X.Y."/>
            <person name="Jiang Y.T."/>
            <person name="Sun W.H."/>
            <person name="Chen J."/>
            <person name="Chen Y.Q."/>
            <person name="Ai Y."/>
            <person name="Zhai J.W."/>
            <person name="Wu S.S."/>
            <person name="Zhou Z."/>
            <person name="Hsiao Y.Y."/>
            <person name="Wu W.L."/>
            <person name="Chen Y.Y."/>
            <person name="Lin Y.F."/>
            <person name="Hsu J.L."/>
            <person name="Li C.Y."/>
            <person name="Wang Z.W."/>
            <person name="Zhao X."/>
            <person name="Zhong W.Y."/>
            <person name="Ma X.K."/>
            <person name="Ma L."/>
            <person name="Huang J."/>
            <person name="Chen G.Z."/>
            <person name="Huang M.Z."/>
            <person name="Huang L."/>
            <person name="Peng D.H."/>
            <person name="Luo Y.B."/>
            <person name="Zou S.Q."/>
            <person name="Chen S.P."/>
            <person name="Lan S."/>
            <person name="Tsai W.C."/>
            <person name="Van de Peer Y."/>
            <person name="Liu Z.J."/>
        </authorList>
    </citation>
    <scope>NUCLEOTIDE SEQUENCE [LARGE SCALE GENOMIC DNA]</scope>
    <source>
        <strain evidence="7">Lor287</strain>
    </source>
</reference>
<evidence type="ECO:0000259" key="6">
    <source>
        <dbReference type="PROSITE" id="PS51700"/>
    </source>
</evidence>
<keyword evidence="8" id="KW-1185">Reference proteome</keyword>
<dbReference type="PROSITE" id="PS51700">
    <property type="entry name" value="SEPARIN"/>
    <property type="match status" value="1"/>
</dbReference>
<dbReference type="GO" id="GO:0004197">
    <property type="term" value="F:cysteine-type endopeptidase activity"/>
    <property type="evidence" value="ECO:0007669"/>
    <property type="project" value="InterPro"/>
</dbReference>
<comment type="catalytic activity">
    <reaction evidence="1">
        <text>All bonds known to be hydrolyzed by this endopeptidase have arginine in P1 and an acidic residue in P4. P6 is often occupied by an acidic residue or by a hydroxy-amino-acid residue, the phosphorylation of which enhances cleavage.</text>
        <dbReference type="EC" id="3.4.22.49"/>
    </reaction>
</comment>
<feature type="region of interest" description="Disordered" evidence="5">
    <location>
        <begin position="1126"/>
        <end position="1165"/>
    </location>
</feature>
<evidence type="ECO:0000313" key="8">
    <source>
        <dbReference type="Proteomes" id="UP001418222"/>
    </source>
</evidence>
<comment type="caution">
    <text evidence="7">The sequence shown here is derived from an EMBL/GenBank/DDBJ whole genome shotgun (WGS) entry which is preliminary data.</text>
</comment>
<dbReference type="GO" id="GO:0006508">
    <property type="term" value="P:proteolysis"/>
    <property type="evidence" value="ECO:0007669"/>
    <property type="project" value="InterPro"/>
</dbReference>
<keyword evidence="4" id="KW-0159">Chromosome partition</keyword>
<protein>
    <recommendedName>
        <fullName evidence="2">separase</fullName>
        <ecNumber evidence="2">3.4.22.49</ecNumber>
    </recommendedName>
</protein>
<dbReference type="Proteomes" id="UP001418222">
    <property type="component" value="Unassembled WGS sequence"/>
</dbReference>
<evidence type="ECO:0000256" key="2">
    <source>
        <dbReference type="ARBA" id="ARBA00012489"/>
    </source>
</evidence>
<dbReference type="Pfam" id="PF25110">
    <property type="entry name" value="TPR_ESP1"/>
    <property type="match status" value="1"/>
</dbReference>
<dbReference type="GO" id="GO:0005737">
    <property type="term" value="C:cytoplasm"/>
    <property type="evidence" value="ECO:0007669"/>
    <property type="project" value="TreeGrafter"/>
</dbReference>
<evidence type="ECO:0000256" key="5">
    <source>
        <dbReference type="SAM" id="MobiDB-lite"/>
    </source>
</evidence>
<accession>A0AAP0BJ64</accession>
<keyword evidence="3" id="KW-0378">Hydrolase</keyword>
<feature type="compositionally biased region" description="Basic residues" evidence="5">
    <location>
        <begin position="1127"/>
        <end position="1139"/>
    </location>
</feature>
<dbReference type="PANTHER" id="PTHR12792">
    <property type="entry name" value="EXTRA SPINDLE POLES 1-RELATED"/>
    <property type="match status" value="1"/>
</dbReference>
<proteinExistence type="predicted"/>
<dbReference type="GO" id="GO:0005634">
    <property type="term" value="C:nucleus"/>
    <property type="evidence" value="ECO:0007669"/>
    <property type="project" value="InterPro"/>
</dbReference>
<dbReference type="EMBL" id="JBBWWQ010000008">
    <property type="protein sequence ID" value="KAK8941066.1"/>
    <property type="molecule type" value="Genomic_DNA"/>
</dbReference>
<evidence type="ECO:0000256" key="4">
    <source>
        <dbReference type="ARBA" id="ARBA00022829"/>
    </source>
</evidence>
<dbReference type="GO" id="GO:0072686">
    <property type="term" value="C:mitotic spindle"/>
    <property type="evidence" value="ECO:0007669"/>
    <property type="project" value="TreeGrafter"/>
</dbReference>
<dbReference type="InterPro" id="IPR005314">
    <property type="entry name" value="Peptidase_C50"/>
</dbReference>
<dbReference type="InterPro" id="IPR056933">
    <property type="entry name" value="TPR_ESP1"/>
</dbReference>
<feature type="compositionally biased region" description="Basic residues" evidence="5">
    <location>
        <begin position="1147"/>
        <end position="1161"/>
    </location>
</feature>
<organism evidence="7 8">
    <name type="scientific">Platanthera zijinensis</name>
    <dbReference type="NCBI Taxonomy" id="2320716"/>
    <lineage>
        <taxon>Eukaryota</taxon>
        <taxon>Viridiplantae</taxon>
        <taxon>Streptophyta</taxon>
        <taxon>Embryophyta</taxon>
        <taxon>Tracheophyta</taxon>
        <taxon>Spermatophyta</taxon>
        <taxon>Magnoliopsida</taxon>
        <taxon>Liliopsida</taxon>
        <taxon>Asparagales</taxon>
        <taxon>Orchidaceae</taxon>
        <taxon>Orchidoideae</taxon>
        <taxon>Orchideae</taxon>
        <taxon>Orchidinae</taxon>
        <taxon>Platanthera</taxon>
    </lineage>
</organism>